<keyword evidence="9" id="KW-0046">Antibiotic resistance</keyword>
<dbReference type="PANTHER" id="PTHR43549:SF3">
    <property type="entry name" value="MULTIDRUG RESISTANCE PROTEIN YPNP-RELATED"/>
    <property type="match status" value="1"/>
</dbReference>
<evidence type="ECO:0000256" key="4">
    <source>
        <dbReference type="ARBA" id="ARBA00022448"/>
    </source>
</evidence>
<evidence type="ECO:0000256" key="5">
    <source>
        <dbReference type="ARBA" id="ARBA00022475"/>
    </source>
</evidence>
<feature type="transmembrane region" description="Helical" evidence="10">
    <location>
        <begin position="210"/>
        <end position="233"/>
    </location>
</feature>
<comment type="caution">
    <text evidence="11">The sequence shown here is derived from an EMBL/GenBank/DDBJ whole genome shotgun (WGS) entry which is preliminary data.</text>
</comment>
<organism evidence="11 12">
    <name type="scientific">Pleomorphomonas diazotrophica</name>
    <dbReference type="NCBI Taxonomy" id="1166257"/>
    <lineage>
        <taxon>Bacteria</taxon>
        <taxon>Pseudomonadati</taxon>
        <taxon>Pseudomonadota</taxon>
        <taxon>Alphaproteobacteria</taxon>
        <taxon>Hyphomicrobiales</taxon>
        <taxon>Pleomorphomonadaceae</taxon>
        <taxon>Pleomorphomonas</taxon>
    </lineage>
</organism>
<dbReference type="InterPro" id="IPR002528">
    <property type="entry name" value="MATE_fam"/>
</dbReference>
<comment type="similarity">
    <text evidence="2">Belongs to the multi antimicrobial extrusion (MATE) (TC 2.A.66.1) family. MepA subfamily.</text>
</comment>
<dbReference type="Proteomes" id="UP000233491">
    <property type="component" value="Unassembled WGS sequence"/>
</dbReference>
<feature type="transmembrane region" description="Helical" evidence="10">
    <location>
        <begin position="75"/>
        <end position="94"/>
    </location>
</feature>
<proteinExistence type="inferred from homology"/>
<dbReference type="GO" id="GO:0046677">
    <property type="term" value="P:response to antibiotic"/>
    <property type="evidence" value="ECO:0007669"/>
    <property type="project" value="UniProtKB-KW"/>
</dbReference>
<keyword evidence="8 10" id="KW-0472">Membrane</keyword>
<feature type="transmembrane region" description="Helical" evidence="10">
    <location>
        <begin position="381"/>
        <end position="401"/>
    </location>
</feature>
<dbReference type="EMBL" id="PJNW01000006">
    <property type="protein sequence ID" value="PKR89306.1"/>
    <property type="molecule type" value="Genomic_DNA"/>
</dbReference>
<sequence length="477" mass="50412">MRAPHLFAGVYRGQVMSEQDNAHNPYLHGSLTRVFLRTAAPIVLFMTVSGLYTVIDALLLGRLAGPKALTAVTLMFPVMMLIVALQSMVSSGMASIVGRQIGAGDIRAAEGTLNAANLLALIVCGLLILALFFTGGPLTRALSEGDPELARMGLQFTAIMVVFSPFSFFLAIQGDALRSEGKVGTMAAVAIAVTLLNILFNYILIGPFGLGVVGSAAGTVLAQVVAIAAVLYLRLTGRTRLPLYAHGTGSFLANWKEMLALGGPPSLGLLGISLSSGLIIADIQLWPTADPAATVAAYGVFTRVMTFAFLPLLGVTMACQSIAGNNFGAGLHDRVKTTLKIAFGVALVYAAVFEVMFVFLAMPLGGLFVSDYQVIGEVARIMPITTVTYVLSAPLMVLGGYYQALGMAGSAAILNLVRTYVIGLPLLALLPMVFGEFGIWIAYPVGDVVMLGVVAVLLLWNARRHHLAWGIFHRHQA</sequence>
<dbReference type="NCBIfam" id="TIGR00797">
    <property type="entry name" value="matE"/>
    <property type="match status" value="1"/>
</dbReference>
<dbReference type="Pfam" id="PF01554">
    <property type="entry name" value="MatE"/>
    <property type="match status" value="2"/>
</dbReference>
<evidence type="ECO:0000256" key="8">
    <source>
        <dbReference type="ARBA" id="ARBA00023136"/>
    </source>
</evidence>
<feature type="transmembrane region" description="Helical" evidence="10">
    <location>
        <begin position="267"/>
        <end position="287"/>
    </location>
</feature>
<feature type="transmembrane region" description="Helical" evidence="10">
    <location>
        <begin position="153"/>
        <end position="172"/>
    </location>
</feature>
<evidence type="ECO:0000313" key="12">
    <source>
        <dbReference type="Proteomes" id="UP000233491"/>
    </source>
</evidence>
<evidence type="ECO:0000256" key="9">
    <source>
        <dbReference type="ARBA" id="ARBA00023251"/>
    </source>
</evidence>
<dbReference type="GO" id="GO:0015297">
    <property type="term" value="F:antiporter activity"/>
    <property type="evidence" value="ECO:0007669"/>
    <property type="project" value="InterPro"/>
</dbReference>
<dbReference type="OrthoDB" id="9806302at2"/>
<keyword evidence="4" id="KW-0813">Transport</keyword>
<dbReference type="InterPro" id="IPR052031">
    <property type="entry name" value="Membrane_Transporter-Flippase"/>
</dbReference>
<comment type="subcellular location">
    <subcellularLocation>
        <location evidence="1">Cell inner membrane</location>
        <topology evidence="1">Multi-pass membrane protein</topology>
    </subcellularLocation>
</comment>
<feature type="transmembrane region" description="Helical" evidence="10">
    <location>
        <begin position="440"/>
        <end position="460"/>
    </location>
</feature>
<feature type="transmembrane region" description="Helical" evidence="10">
    <location>
        <begin position="34"/>
        <end position="55"/>
    </location>
</feature>
<dbReference type="AlphaFoldDB" id="A0A2N3LXG6"/>
<dbReference type="InterPro" id="IPR045070">
    <property type="entry name" value="MATE_MepA-like"/>
</dbReference>
<evidence type="ECO:0000256" key="10">
    <source>
        <dbReference type="SAM" id="Phobius"/>
    </source>
</evidence>
<evidence type="ECO:0000256" key="2">
    <source>
        <dbReference type="ARBA" id="ARBA00008417"/>
    </source>
</evidence>
<feature type="transmembrane region" description="Helical" evidence="10">
    <location>
        <begin position="184"/>
        <end position="204"/>
    </location>
</feature>
<dbReference type="PIRSF" id="PIRSF006603">
    <property type="entry name" value="DinF"/>
    <property type="match status" value="1"/>
</dbReference>
<feature type="transmembrane region" description="Helical" evidence="10">
    <location>
        <begin position="307"/>
        <end position="329"/>
    </location>
</feature>
<accession>A0A2N3LXG6</accession>
<keyword evidence="6 10" id="KW-0812">Transmembrane</keyword>
<feature type="transmembrane region" description="Helical" evidence="10">
    <location>
        <begin position="413"/>
        <end position="434"/>
    </location>
</feature>
<feature type="transmembrane region" description="Helical" evidence="10">
    <location>
        <begin position="341"/>
        <end position="361"/>
    </location>
</feature>
<evidence type="ECO:0000256" key="6">
    <source>
        <dbReference type="ARBA" id="ARBA00022692"/>
    </source>
</evidence>
<keyword evidence="7 10" id="KW-1133">Transmembrane helix</keyword>
<feature type="transmembrane region" description="Helical" evidence="10">
    <location>
        <begin position="115"/>
        <end position="133"/>
    </location>
</feature>
<dbReference type="GO" id="GO:0042910">
    <property type="term" value="F:xenobiotic transmembrane transporter activity"/>
    <property type="evidence" value="ECO:0007669"/>
    <property type="project" value="InterPro"/>
</dbReference>
<evidence type="ECO:0000256" key="3">
    <source>
        <dbReference type="ARBA" id="ARBA00022106"/>
    </source>
</evidence>
<name>A0A2N3LXG6_9HYPH</name>
<dbReference type="PANTHER" id="PTHR43549">
    <property type="entry name" value="MULTIDRUG RESISTANCE PROTEIN YPNP-RELATED"/>
    <property type="match status" value="1"/>
</dbReference>
<protein>
    <recommendedName>
        <fullName evidence="3">Multidrug export protein MepA</fullName>
    </recommendedName>
</protein>
<evidence type="ECO:0000256" key="1">
    <source>
        <dbReference type="ARBA" id="ARBA00004429"/>
    </source>
</evidence>
<dbReference type="InterPro" id="IPR048279">
    <property type="entry name" value="MdtK-like"/>
</dbReference>
<reference evidence="11 12" key="1">
    <citation type="submission" date="2017-12" db="EMBL/GenBank/DDBJ databases">
        <title>Anaerobic carbon monoxide metabolism by Pleomorphomonas carboxyditropha sp. nov., a new mesophilic hydrogenogenic carboxidotroph.</title>
        <authorList>
            <person name="Esquivel-Elizondo S."/>
            <person name="Krajmalnik-Brown R."/>
        </authorList>
    </citation>
    <scope>NUCLEOTIDE SEQUENCE [LARGE SCALE GENOMIC DNA]</scope>
    <source>
        <strain evidence="11 12">R5-392</strain>
    </source>
</reference>
<keyword evidence="12" id="KW-1185">Reference proteome</keyword>
<dbReference type="GO" id="GO:0005886">
    <property type="term" value="C:plasma membrane"/>
    <property type="evidence" value="ECO:0007669"/>
    <property type="project" value="UniProtKB-SubCell"/>
</dbReference>
<evidence type="ECO:0000313" key="11">
    <source>
        <dbReference type="EMBL" id="PKR89306.1"/>
    </source>
</evidence>
<dbReference type="CDD" id="cd13143">
    <property type="entry name" value="MATE_MepA_like"/>
    <property type="match status" value="1"/>
</dbReference>
<evidence type="ECO:0000256" key="7">
    <source>
        <dbReference type="ARBA" id="ARBA00022989"/>
    </source>
</evidence>
<gene>
    <name evidence="11" type="ORF">CXZ10_10320</name>
</gene>
<keyword evidence="5" id="KW-1003">Cell membrane</keyword>